<evidence type="ECO:0000259" key="2">
    <source>
        <dbReference type="Pfam" id="PF22725"/>
    </source>
</evidence>
<dbReference type="Gene3D" id="3.30.360.10">
    <property type="entry name" value="Dihydrodipicolinate Reductase, domain 2"/>
    <property type="match status" value="1"/>
</dbReference>
<dbReference type="InterPro" id="IPR055170">
    <property type="entry name" value="GFO_IDH_MocA-like_dom"/>
</dbReference>
<keyword evidence="4" id="KW-1185">Reference proteome</keyword>
<protein>
    <submittedName>
        <fullName evidence="3">Oxidoreductase</fullName>
    </submittedName>
</protein>
<proteinExistence type="predicted"/>
<dbReference type="Gene3D" id="3.40.50.720">
    <property type="entry name" value="NAD(P)-binding Rossmann-like Domain"/>
    <property type="match status" value="1"/>
</dbReference>
<dbReference type="SUPFAM" id="SSF55347">
    <property type="entry name" value="Glyceraldehyde-3-phosphate dehydrogenase-like, C-terminal domain"/>
    <property type="match status" value="1"/>
</dbReference>
<dbReference type="InterPro" id="IPR011004">
    <property type="entry name" value="Trimer_LpxA-like_sf"/>
</dbReference>
<dbReference type="InterPro" id="IPR000683">
    <property type="entry name" value="Gfo/Idh/MocA-like_OxRdtase_N"/>
</dbReference>
<gene>
    <name evidence="3" type="ORF">PSDVSF_24150</name>
</gene>
<sequence length="516" mass="56986">MTTALPRLALIGTGYWGKNLVRNFHSLGCLKMLCDRSTESLAVFQGQYPGLEICTALNEVLKRDDIDAVAIATPAEHHAIQVKEALLAGKHVFVEKPMALDEDDARELIDIAKERGLTLMVGHLLQYHPIFKALLKYAREGNLGRINYVYSNRLNLGKIRREENILWSFAPHDISMILSLAGEEPESVSAEGGCFLHNSIADVTTSHLNFPSGMQAHIFVSWLHPFKEQKLVVVGDKKMAVFDDTLPWEDKLLIYPHDMRWEDGVPVPVKAEPERLEITQDEPLKLECLHFLECVRDNVTPLTDGEEGVRVLSVLNRCQKALDRKEFRDIKIEYSAHESAVVDPAAAIGKGTKIWHFSHVMKNAVVGENCNIGQNVVVSPGVRVGNGCKIQNNVSLYTGVELEDFVFCGPSMVFTNVFNPRAEIRRMDETRSTLVKKGATLGANSTIVCGNTIGSYAFVGAGAVVTKSIPDHALVMGNPARQDGWMCSCGIKLKDDLTCSVCGKAYVETDTGLQAK</sequence>
<dbReference type="Proteomes" id="UP001053296">
    <property type="component" value="Chromosome"/>
</dbReference>
<dbReference type="InterPro" id="IPR001451">
    <property type="entry name" value="Hexapep"/>
</dbReference>
<dbReference type="Pfam" id="PF01408">
    <property type="entry name" value="GFO_IDH_MocA"/>
    <property type="match status" value="1"/>
</dbReference>
<reference evidence="3" key="1">
    <citation type="journal article" date="2022" name="Arch. Microbiol.">
        <title>Pseudodesulfovibrio sediminis sp. nov., a mesophilic and neutrophilic sulfate-reducing bacterium isolated from sediment of a brackish lake.</title>
        <authorList>
            <person name="Takahashi A."/>
            <person name="Kojima H."/>
            <person name="Watanabe M."/>
            <person name="Fukui M."/>
        </authorList>
    </citation>
    <scope>NUCLEOTIDE SEQUENCE</scope>
    <source>
        <strain evidence="3">SF6</strain>
    </source>
</reference>
<dbReference type="Pfam" id="PF00132">
    <property type="entry name" value="Hexapep"/>
    <property type="match status" value="1"/>
</dbReference>
<evidence type="ECO:0000259" key="1">
    <source>
        <dbReference type="Pfam" id="PF01408"/>
    </source>
</evidence>
<dbReference type="Gene3D" id="2.160.10.10">
    <property type="entry name" value="Hexapeptide repeat proteins"/>
    <property type="match status" value="1"/>
</dbReference>
<dbReference type="SUPFAM" id="SSF51735">
    <property type="entry name" value="NAD(P)-binding Rossmann-fold domains"/>
    <property type="match status" value="1"/>
</dbReference>
<dbReference type="InterPro" id="IPR051450">
    <property type="entry name" value="Gfo/Idh/MocA_Oxidoreductases"/>
</dbReference>
<dbReference type="PANTHER" id="PTHR43377:SF6">
    <property type="entry name" value="GFO_IDH_MOCA-LIKE OXIDOREDUCTASE N-TERMINAL DOMAIN-CONTAINING PROTEIN"/>
    <property type="match status" value="1"/>
</dbReference>
<dbReference type="InterPro" id="IPR036291">
    <property type="entry name" value="NAD(P)-bd_dom_sf"/>
</dbReference>
<dbReference type="PANTHER" id="PTHR43377">
    <property type="entry name" value="BILIVERDIN REDUCTASE A"/>
    <property type="match status" value="1"/>
</dbReference>
<dbReference type="RefSeq" id="WP_283816470.1">
    <property type="nucleotide sequence ID" value="NZ_AP024485.1"/>
</dbReference>
<name>A0ABN6EWE7_9BACT</name>
<dbReference type="SUPFAM" id="SSF51161">
    <property type="entry name" value="Trimeric LpxA-like enzymes"/>
    <property type="match status" value="1"/>
</dbReference>
<feature type="domain" description="GFO/IDH/MocA-like oxidoreductase" evidence="2">
    <location>
        <begin position="136"/>
        <end position="240"/>
    </location>
</feature>
<dbReference type="Pfam" id="PF14602">
    <property type="entry name" value="Hexapep_2"/>
    <property type="match status" value="1"/>
</dbReference>
<dbReference type="EMBL" id="AP024485">
    <property type="protein sequence ID" value="BCS89173.1"/>
    <property type="molecule type" value="Genomic_DNA"/>
</dbReference>
<feature type="domain" description="Gfo/Idh/MocA-like oxidoreductase N-terminal" evidence="1">
    <location>
        <begin position="7"/>
        <end position="123"/>
    </location>
</feature>
<evidence type="ECO:0000313" key="3">
    <source>
        <dbReference type="EMBL" id="BCS89173.1"/>
    </source>
</evidence>
<organism evidence="3 4">
    <name type="scientific">Pseudodesulfovibrio sediminis</name>
    <dbReference type="NCBI Taxonomy" id="2810563"/>
    <lineage>
        <taxon>Bacteria</taxon>
        <taxon>Pseudomonadati</taxon>
        <taxon>Thermodesulfobacteriota</taxon>
        <taxon>Desulfovibrionia</taxon>
        <taxon>Desulfovibrionales</taxon>
        <taxon>Desulfovibrionaceae</taxon>
    </lineage>
</organism>
<dbReference type="Pfam" id="PF22725">
    <property type="entry name" value="GFO_IDH_MocA_C3"/>
    <property type="match status" value="1"/>
</dbReference>
<dbReference type="CDD" id="cd03358">
    <property type="entry name" value="LbH_WxcM_N_like"/>
    <property type="match status" value="1"/>
</dbReference>
<accession>A0ABN6EWE7</accession>
<evidence type="ECO:0000313" key="4">
    <source>
        <dbReference type="Proteomes" id="UP001053296"/>
    </source>
</evidence>